<dbReference type="Gene3D" id="1.20.58.100">
    <property type="entry name" value="Fumarate reductase/succinate dehydrogenase flavoprotein-like, C-terminal domain"/>
    <property type="match status" value="1"/>
</dbReference>
<dbReference type="InterPro" id="IPR027477">
    <property type="entry name" value="Succ_DH/fumarate_Rdtase_cat_sf"/>
</dbReference>
<organism evidence="5 6">
    <name type="scientific">Candidatus Scatomorpha intestinigallinarum</name>
    <dbReference type="NCBI Taxonomy" id="2840923"/>
    <lineage>
        <taxon>Bacteria</taxon>
        <taxon>Bacillati</taxon>
        <taxon>Bacillota</taxon>
        <taxon>Clostridia</taxon>
        <taxon>Eubacteriales</taxon>
        <taxon>Candidatus Scatomorpha</taxon>
    </lineage>
</organism>
<evidence type="ECO:0000256" key="1">
    <source>
        <dbReference type="ARBA" id="ARBA00022630"/>
    </source>
</evidence>
<protein>
    <submittedName>
        <fullName evidence="5">FAD-binding protein</fullName>
    </submittedName>
</protein>
<dbReference type="GO" id="GO:0033765">
    <property type="term" value="F:steroid dehydrogenase activity, acting on the CH-CH group of donors"/>
    <property type="evidence" value="ECO:0007669"/>
    <property type="project" value="UniProtKB-ARBA"/>
</dbReference>
<sequence length="554" mass="59712">MDFRTISTEVLVIGGGVAGLRAAVAAAELGTEVAIVSKPSCASPEIMGFNAPVMPGDSKELYFSDIEQSGYGINDSRLAMVLSEHVLDEVTYLEGLGLEFDRDAEGRYLPIHTLGTAYPRLIKTGVSSGSAEMRILKARCGELGVKQYAPVDILGLLVSRGHVLGAYGLDLGSGELLRFTASAVVLATGGCGAMQSFSTYPKALTGDGYAMAYEAGARLTDMEFQQFEPCCFIWPEELSGKVIATTLLRHGAVLRNGEGRDFLADYGLTRENAQKGSLARAMLSEVREGRGTPHGGIYYDMTMMDRDFLYRDHAIFTRAAAAAGIDLTREMPEMMPAAHTNLGGVVVGTDCSTDVAGLFACGEVIGGLHGANRLGGSAGAETVVFGHIAGDSAADYAKRLGSVKMEDIERTWSEAERGLEALLGGNSPLPARELRKRLGVCLHENLGIQRNAETLSAAAHTVRELRRELDGLRASSLGEAAELIHLRHMLLLADMQISASELRRESRGVFYRSDFPDMDDPNWRKNILIKNTGGRMQLSFRDAVRCVDCQVSER</sequence>
<keyword evidence="1" id="KW-0285">Flavoprotein</keyword>
<dbReference type="PRINTS" id="PR00368">
    <property type="entry name" value="FADPNR"/>
</dbReference>
<dbReference type="Pfam" id="PF02910">
    <property type="entry name" value="Succ_DH_flav_C"/>
    <property type="match status" value="1"/>
</dbReference>
<reference evidence="5" key="2">
    <citation type="journal article" date="2021" name="PeerJ">
        <title>Extensive microbial diversity within the chicken gut microbiome revealed by metagenomics and culture.</title>
        <authorList>
            <person name="Gilroy R."/>
            <person name="Ravi A."/>
            <person name="Getino M."/>
            <person name="Pursley I."/>
            <person name="Horton D.L."/>
            <person name="Alikhan N.F."/>
            <person name="Baker D."/>
            <person name="Gharbi K."/>
            <person name="Hall N."/>
            <person name="Watson M."/>
            <person name="Adriaenssens E.M."/>
            <person name="Foster-Nyarko E."/>
            <person name="Jarju S."/>
            <person name="Secka A."/>
            <person name="Antonio M."/>
            <person name="Oren A."/>
            <person name="Chaudhuri R.R."/>
            <person name="La Ragione R."/>
            <person name="Hildebrand F."/>
            <person name="Pallen M.J."/>
        </authorList>
    </citation>
    <scope>NUCLEOTIDE SEQUENCE</scope>
    <source>
        <strain evidence="5">ChiGjej3B3-7149</strain>
    </source>
</reference>
<dbReference type="InterPro" id="IPR030664">
    <property type="entry name" value="SdhA/FrdA/AprA"/>
</dbReference>
<dbReference type="SUPFAM" id="SSF51905">
    <property type="entry name" value="FAD/NAD(P)-binding domain"/>
    <property type="match status" value="1"/>
</dbReference>
<dbReference type="AlphaFoldDB" id="A0A9D1DKY8"/>
<dbReference type="InterPro" id="IPR037099">
    <property type="entry name" value="Fum_R/Succ_DH_flav-like_C_sf"/>
</dbReference>
<evidence type="ECO:0000256" key="2">
    <source>
        <dbReference type="ARBA" id="ARBA00023002"/>
    </source>
</evidence>
<proteinExistence type="predicted"/>
<dbReference type="Gene3D" id="3.50.50.60">
    <property type="entry name" value="FAD/NAD(P)-binding domain"/>
    <property type="match status" value="1"/>
</dbReference>
<feature type="domain" description="FAD-dependent oxidoreductase 2 FAD-binding" evidence="3">
    <location>
        <begin position="10"/>
        <end position="377"/>
    </location>
</feature>
<dbReference type="InterPro" id="IPR003953">
    <property type="entry name" value="FAD-dep_OxRdtase_2_FAD-bd"/>
</dbReference>
<gene>
    <name evidence="5" type="ORF">IAD36_03675</name>
</gene>
<keyword evidence="2" id="KW-0560">Oxidoreductase</keyword>
<dbReference type="SUPFAM" id="SSF56425">
    <property type="entry name" value="Succinate dehydrogenase/fumarate reductase flavoprotein, catalytic domain"/>
    <property type="match status" value="1"/>
</dbReference>
<evidence type="ECO:0000313" key="6">
    <source>
        <dbReference type="Proteomes" id="UP000824238"/>
    </source>
</evidence>
<dbReference type="PANTHER" id="PTHR11632:SF51">
    <property type="entry name" value="SUCCINATE DEHYDROGENASE [UBIQUINONE] FLAVOPROTEIN SUBUNIT, MITOCHONDRIAL"/>
    <property type="match status" value="1"/>
</dbReference>
<feature type="domain" description="Fumarate reductase/succinate dehydrogenase flavoprotein-like C-terminal" evidence="4">
    <location>
        <begin position="435"/>
        <end position="542"/>
    </location>
</feature>
<dbReference type="InterPro" id="IPR015939">
    <property type="entry name" value="Fum_Rdtase/Succ_DH_flav-like_C"/>
</dbReference>
<dbReference type="Gene3D" id="3.90.700.10">
    <property type="entry name" value="Succinate dehydrogenase/fumarate reductase flavoprotein, catalytic domain"/>
    <property type="match status" value="1"/>
</dbReference>
<dbReference type="PRINTS" id="PR00411">
    <property type="entry name" value="PNDRDTASEI"/>
</dbReference>
<dbReference type="Pfam" id="PF00890">
    <property type="entry name" value="FAD_binding_2"/>
    <property type="match status" value="1"/>
</dbReference>
<dbReference type="PANTHER" id="PTHR11632">
    <property type="entry name" value="SUCCINATE DEHYDROGENASE 2 FLAVOPROTEIN SUBUNIT"/>
    <property type="match status" value="1"/>
</dbReference>
<reference evidence="5" key="1">
    <citation type="submission" date="2020-10" db="EMBL/GenBank/DDBJ databases">
        <authorList>
            <person name="Gilroy R."/>
        </authorList>
    </citation>
    <scope>NUCLEOTIDE SEQUENCE</scope>
    <source>
        <strain evidence="5">ChiGjej3B3-7149</strain>
    </source>
</reference>
<name>A0A9D1DKY8_9FIRM</name>
<dbReference type="PIRSF" id="PIRSF000171">
    <property type="entry name" value="SDHA_APRA_LASPO"/>
    <property type="match status" value="1"/>
</dbReference>
<evidence type="ECO:0000259" key="3">
    <source>
        <dbReference type="Pfam" id="PF00890"/>
    </source>
</evidence>
<evidence type="ECO:0000313" key="5">
    <source>
        <dbReference type="EMBL" id="HIR54688.1"/>
    </source>
</evidence>
<dbReference type="SUPFAM" id="SSF46977">
    <property type="entry name" value="Succinate dehydrogenase/fumarate reductase flavoprotein C-terminal domain"/>
    <property type="match status" value="1"/>
</dbReference>
<dbReference type="InterPro" id="IPR036188">
    <property type="entry name" value="FAD/NAD-bd_sf"/>
</dbReference>
<dbReference type="Proteomes" id="UP000824238">
    <property type="component" value="Unassembled WGS sequence"/>
</dbReference>
<dbReference type="EMBL" id="DVHH01000092">
    <property type="protein sequence ID" value="HIR54688.1"/>
    <property type="molecule type" value="Genomic_DNA"/>
</dbReference>
<comment type="caution">
    <text evidence="5">The sequence shown here is derived from an EMBL/GenBank/DDBJ whole genome shotgun (WGS) entry which is preliminary data.</text>
</comment>
<evidence type="ECO:0000259" key="4">
    <source>
        <dbReference type="Pfam" id="PF02910"/>
    </source>
</evidence>
<accession>A0A9D1DKY8</accession>